<dbReference type="Pfam" id="PF00294">
    <property type="entry name" value="PfkB"/>
    <property type="match status" value="1"/>
</dbReference>
<evidence type="ECO:0000313" key="5">
    <source>
        <dbReference type="Proteomes" id="UP001348098"/>
    </source>
</evidence>
<organism evidence="4 5">
    <name type="scientific">Nocardia implantans</name>
    <dbReference type="NCBI Taxonomy" id="3108168"/>
    <lineage>
        <taxon>Bacteria</taxon>
        <taxon>Bacillati</taxon>
        <taxon>Actinomycetota</taxon>
        <taxon>Actinomycetes</taxon>
        <taxon>Mycobacteriales</taxon>
        <taxon>Nocardiaceae</taxon>
        <taxon>Nocardia</taxon>
    </lineage>
</organism>
<proteinExistence type="predicted"/>
<keyword evidence="2 4" id="KW-0418">Kinase</keyword>
<evidence type="ECO:0000313" key="4">
    <source>
        <dbReference type="EMBL" id="MEB3513913.1"/>
    </source>
</evidence>
<feature type="domain" description="Carbohydrate kinase PfkB" evidence="3">
    <location>
        <begin position="204"/>
        <end position="489"/>
    </location>
</feature>
<dbReference type="InterPro" id="IPR011611">
    <property type="entry name" value="PfkB_dom"/>
</dbReference>
<dbReference type="EMBL" id="JAYKYQ010000014">
    <property type="protein sequence ID" value="MEB3513913.1"/>
    <property type="molecule type" value="Genomic_DNA"/>
</dbReference>
<dbReference type="Gene3D" id="3.40.1190.20">
    <property type="match status" value="1"/>
</dbReference>
<protein>
    <submittedName>
        <fullName evidence="4">Carbohydrate kinase family protein</fullName>
    </submittedName>
</protein>
<evidence type="ECO:0000256" key="1">
    <source>
        <dbReference type="ARBA" id="ARBA00022679"/>
    </source>
</evidence>
<evidence type="ECO:0000259" key="3">
    <source>
        <dbReference type="Pfam" id="PF00294"/>
    </source>
</evidence>
<dbReference type="PANTHER" id="PTHR10584">
    <property type="entry name" value="SUGAR KINASE"/>
    <property type="match status" value="1"/>
</dbReference>
<dbReference type="RefSeq" id="WP_323124557.1">
    <property type="nucleotide sequence ID" value="NZ_JAYESH010000015.1"/>
</dbReference>
<evidence type="ECO:0000256" key="2">
    <source>
        <dbReference type="ARBA" id="ARBA00022777"/>
    </source>
</evidence>
<reference evidence="4 5" key="1">
    <citation type="submission" date="2023-12" db="EMBL/GenBank/DDBJ databases">
        <title>novel species in genus Nocarida.</title>
        <authorList>
            <person name="Li Z."/>
        </authorList>
    </citation>
    <scope>NUCLEOTIDE SEQUENCE [LARGE SCALE GENOMIC DNA]</scope>
    <source>
        <strain evidence="4 5">CDC186</strain>
    </source>
</reference>
<name>A0ABU6B2C1_9NOCA</name>
<comment type="caution">
    <text evidence="4">The sequence shown here is derived from an EMBL/GenBank/DDBJ whole genome shotgun (WGS) entry which is preliminary data.</text>
</comment>
<gene>
    <name evidence="4" type="ORF">U3653_28120</name>
</gene>
<keyword evidence="1" id="KW-0808">Transferase</keyword>
<accession>A0ABU6B2C1</accession>
<keyword evidence="5" id="KW-1185">Reference proteome</keyword>
<sequence>MRTTTGVAPIEEGGIAMVPQDSGMVAVRNILTRLCKRSGLSPDRLRSTEIDVLPLLDLLAVRQYARRAGIDREEAVLPLVRDLALRLEPTHRLVVDAELSLGLLRENPPAGVDPARLYAQDLGERREYLAERWARLHEALGAQPVSGALTVRSLRGAPERRAFTELAAQLTTASVFDGAHVVDFGNTSEHAAAEPVPVDDRGVVTVIGDAVVDHMYVVDGIPGSGATARGSYREHPGGKGLTRAVAAARLGLRARLISAVGDDDAGDHILDYLRSERVDTELVKVVPYAPTPVTAVIVARTGAAATIGCKDERIRLSAQELRSEAIRAAIAASDAVLLTFEQPTGVIEQIMGQLRALPRRPLVVLHPAPRLDRPQYLYQHLGAVDYLVGGDSDLRALAMAGEGADGHQTATRLRALGAGAVCAIQDFRCEVWSDQVSARFQPFPTALQDSVGAHAAFSAALVYRLVSTRRPAERTDYVWATAAMVATQSIGDVPAAMPLVSEVERIYKLATEEH</sequence>
<dbReference type="PANTHER" id="PTHR10584:SF157">
    <property type="entry name" value="SULFOFRUCTOSE KINASE"/>
    <property type="match status" value="1"/>
</dbReference>
<dbReference type="GO" id="GO:0016301">
    <property type="term" value="F:kinase activity"/>
    <property type="evidence" value="ECO:0007669"/>
    <property type="project" value="UniProtKB-KW"/>
</dbReference>
<dbReference type="Proteomes" id="UP001348098">
    <property type="component" value="Unassembled WGS sequence"/>
</dbReference>
<dbReference type="SUPFAM" id="SSF53613">
    <property type="entry name" value="Ribokinase-like"/>
    <property type="match status" value="1"/>
</dbReference>
<dbReference type="InterPro" id="IPR029056">
    <property type="entry name" value="Ribokinase-like"/>
</dbReference>